<evidence type="ECO:0000256" key="5">
    <source>
        <dbReference type="ARBA" id="ARBA00023136"/>
    </source>
</evidence>
<comment type="similarity">
    <text evidence="2">Belongs to the TAPT1 family.</text>
</comment>
<accession>A0ABQ8YNT6</accession>
<keyword evidence="4 7" id="KW-1133">Transmembrane helix</keyword>
<reference evidence="8" key="1">
    <citation type="submission" date="2022-08" db="EMBL/GenBank/DDBJ databases">
        <title>Novel sulfate-reducing endosymbionts in the free-living metamonad Anaeramoeba.</title>
        <authorList>
            <person name="Jerlstrom-Hultqvist J."/>
            <person name="Cepicka I."/>
            <person name="Gallot-Lavallee L."/>
            <person name="Salas-Leiva D."/>
            <person name="Curtis B.A."/>
            <person name="Zahonova K."/>
            <person name="Pipaliya S."/>
            <person name="Dacks J."/>
            <person name="Roger A.J."/>
        </authorList>
    </citation>
    <scope>NUCLEOTIDE SEQUENCE</scope>
    <source>
        <strain evidence="8">Schooner1</strain>
    </source>
</reference>
<name>A0ABQ8YNT6_9EUKA</name>
<sequence>MTTRIQSTPRAHSRLKRIKKEHKLPEKSFFTLSYLKREISPPKLKRSQYGIRSVHGVSSMISAEFIIIPLFLERFVAFGFFSVMCECLLFLLISPLRLLKFLFYILPKSVFHFSFAKGFEWYLVNFLTVTILLLTNLSLFTFDDSQLYHSIRGQSLIKFYVLFSILDIFSKLLTSLGSTLQQTLINRVTQRGEDYYQIKKDKEEEKQKVNYNENENENKNKNKNKNKNENKNENESEKEKEKEKVKEKKEMEFFWFSKRIVGVLFYFIWTLIYCITHSLVFIIQFTTLNVCVNSHDKSWIAFLISHQTTQLKATIFKKFDSEHLFQISCGDSSSRFNMIVSSIIIIVRNALGGPNEFAVQKRAWVALLMILFIQIMIDWAKHYLIIMINHHPLKYYKKFMAIIASDILQKRKIKKKDQKKEIKKKINNTYNDNYNYNYNDNSNDKDKCNNNAKNKDRYNFKDNDKKNFVIPIKTKKAQIEKNIKRRIQIECRTGINIIPISSVIVSVIIQSVTNFEIQQRILHLQKSLIEIFAAPFDSAQFLIRTKFPWVIILFILAFCLLISLIDFLLKIYAKNIMNTIPINDKYHCFYYVLRWTLFGKRIPVY</sequence>
<evidence type="ECO:0000256" key="7">
    <source>
        <dbReference type="SAM" id="Phobius"/>
    </source>
</evidence>
<feature type="region of interest" description="Disordered" evidence="6">
    <location>
        <begin position="206"/>
        <end position="242"/>
    </location>
</feature>
<evidence type="ECO:0000256" key="6">
    <source>
        <dbReference type="SAM" id="MobiDB-lite"/>
    </source>
</evidence>
<gene>
    <name evidence="8" type="ORF">M0813_19345</name>
</gene>
<feature type="compositionally biased region" description="Basic and acidic residues" evidence="6">
    <location>
        <begin position="216"/>
        <end position="242"/>
    </location>
</feature>
<evidence type="ECO:0000256" key="2">
    <source>
        <dbReference type="ARBA" id="ARBA00008803"/>
    </source>
</evidence>
<evidence type="ECO:0000313" key="8">
    <source>
        <dbReference type="EMBL" id="KAJ6246207.1"/>
    </source>
</evidence>
<dbReference type="Pfam" id="PF05346">
    <property type="entry name" value="DUF747"/>
    <property type="match status" value="1"/>
</dbReference>
<keyword evidence="9" id="KW-1185">Reference proteome</keyword>
<feature type="transmembrane region" description="Helical" evidence="7">
    <location>
        <begin position="119"/>
        <end position="139"/>
    </location>
</feature>
<evidence type="ECO:0000313" key="9">
    <source>
        <dbReference type="Proteomes" id="UP001150062"/>
    </source>
</evidence>
<comment type="subcellular location">
    <subcellularLocation>
        <location evidence="1">Membrane</location>
        <topology evidence="1">Multi-pass membrane protein</topology>
    </subcellularLocation>
</comment>
<dbReference type="Proteomes" id="UP001150062">
    <property type="component" value="Unassembled WGS sequence"/>
</dbReference>
<dbReference type="PANTHER" id="PTHR13317:SF4">
    <property type="entry name" value="TRANSMEMBRANE ANTERIOR POSTERIOR TRANSFORMATION PROTEIN 1 HOMOLOG"/>
    <property type="match status" value="1"/>
</dbReference>
<evidence type="ECO:0000256" key="4">
    <source>
        <dbReference type="ARBA" id="ARBA00022989"/>
    </source>
</evidence>
<feature type="transmembrane region" description="Helical" evidence="7">
    <location>
        <begin position="493"/>
        <end position="512"/>
    </location>
</feature>
<feature type="transmembrane region" description="Helical" evidence="7">
    <location>
        <begin position="78"/>
        <end position="99"/>
    </location>
</feature>
<dbReference type="InterPro" id="IPR008010">
    <property type="entry name" value="Tatp1"/>
</dbReference>
<feature type="transmembrane region" description="Helical" evidence="7">
    <location>
        <begin position="260"/>
        <end position="283"/>
    </location>
</feature>
<organism evidence="8 9">
    <name type="scientific">Anaeramoeba flamelloides</name>
    <dbReference type="NCBI Taxonomy" id="1746091"/>
    <lineage>
        <taxon>Eukaryota</taxon>
        <taxon>Metamonada</taxon>
        <taxon>Anaeramoebidae</taxon>
        <taxon>Anaeramoeba</taxon>
    </lineage>
</organism>
<proteinExistence type="inferred from homology"/>
<comment type="caution">
    <text evidence="8">The sequence shown here is derived from an EMBL/GenBank/DDBJ whole genome shotgun (WGS) entry which is preliminary data.</text>
</comment>
<evidence type="ECO:0000256" key="3">
    <source>
        <dbReference type="ARBA" id="ARBA00022692"/>
    </source>
</evidence>
<feature type="transmembrane region" description="Helical" evidence="7">
    <location>
        <begin position="547"/>
        <end position="569"/>
    </location>
</feature>
<evidence type="ECO:0000256" key="1">
    <source>
        <dbReference type="ARBA" id="ARBA00004141"/>
    </source>
</evidence>
<protein>
    <submittedName>
        <fullName evidence="8">Uncharacterized protein</fullName>
    </submittedName>
</protein>
<dbReference type="PANTHER" id="PTHR13317">
    <property type="entry name" value="TRANSMEMBRANE ANTERIOR POSTERIOR TRANSFORMATION PROTEIN 1 HOMOLOG"/>
    <property type="match status" value="1"/>
</dbReference>
<dbReference type="EMBL" id="JAOAOG010000136">
    <property type="protein sequence ID" value="KAJ6246207.1"/>
    <property type="molecule type" value="Genomic_DNA"/>
</dbReference>
<keyword evidence="3 7" id="KW-0812">Transmembrane</keyword>
<keyword evidence="5 7" id="KW-0472">Membrane</keyword>
<feature type="transmembrane region" description="Helical" evidence="7">
    <location>
        <begin position="363"/>
        <end position="380"/>
    </location>
</feature>